<keyword evidence="1" id="KW-0812">Transmembrane</keyword>
<feature type="transmembrane region" description="Helical" evidence="1">
    <location>
        <begin position="74"/>
        <end position="94"/>
    </location>
</feature>
<sequence>MKAKAEPSSSLALVPLRWVVGWLFFSALWRRTVLSPSKLDVWAPGSLAEKTNHFLPHALDPGQMLEWTLRHPELLQVLLVVVTVLEGVAGLLLLLGLASRFAGALVTVLSGAILLSAGWLGTTCLDEWQIGVLGIAGGLAIAIAGAGSLSLDARWARRPGAESSRAFRLLAGGELPRALVFGGAVATLALTLATNQIFHGGLWGELHNLSAKPHVEIFTAAREGDSVHVDLMRDEGPDTHGAFVIAAEYLDADGEVVERLEPELLSSLPRRAIANRYIAQVQTGPHGLVLPLGARASVVLPVSAPNAACLRLVEVSGRQWTAPLSAATNASRALPGVEPQRGLARCQTRPS</sequence>
<feature type="domain" description="TQO small subunit DoxD" evidence="2">
    <location>
        <begin position="14"/>
        <end position="162"/>
    </location>
</feature>
<keyword evidence="1" id="KW-1133">Transmembrane helix</keyword>
<evidence type="ECO:0000259" key="2">
    <source>
        <dbReference type="Pfam" id="PF04173"/>
    </source>
</evidence>
<name>A0A2S9YK30_9BACT</name>
<dbReference type="EMBL" id="PVNK01000012">
    <property type="protein sequence ID" value="PRQ05459.1"/>
    <property type="molecule type" value="Genomic_DNA"/>
</dbReference>
<evidence type="ECO:0000256" key="1">
    <source>
        <dbReference type="SAM" id="Phobius"/>
    </source>
</evidence>
<keyword evidence="1" id="KW-0472">Membrane</keyword>
<dbReference type="Proteomes" id="UP000237968">
    <property type="component" value="Unassembled WGS sequence"/>
</dbReference>
<dbReference type="Pfam" id="PF07680">
    <property type="entry name" value="DoxA"/>
    <property type="match status" value="1"/>
</dbReference>
<protein>
    <submittedName>
        <fullName evidence="4">TQO small subunit DoxD</fullName>
    </submittedName>
</protein>
<dbReference type="AlphaFoldDB" id="A0A2S9YK30"/>
<organism evidence="4 5">
    <name type="scientific">Enhygromyxa salina</name>
    <dbReference type="NCBI Taxonomy" id="215803"/>
    <lineage>
        <taxon>Bacteria</taxon>
        <taxon>Pseudomonadati</taxon>
        <taxon>Myxococcota</taxon>
        <taxon>Polyangia</taxon>
        <taxon>Nannocystales</taxon>
        <taxon>Nannocystaceae</taxon>
        <taxon>Enhygromyxa</taxon>
    </lineage>
</organism>
<accession>A0A2S9YK30</accession>
<feature type="transmembrane region" description="Helical" evidence="1">
    <location>
        <begin position="12"/>
        <end position="29"/>
    </location>
</feature>
<dbReference type="InterPro" id="IPR011636">
    <property type="entry name" value="DoxA"/>
</dbReference>
<proteinExistence type="predicted"/>
<dbReference type="InterPro" id="IPR007301">
    <property type="entry name" value="DoxD"/>
</dbReference>
<evidence type="ECO:0000313" key="4">
    <source>
        <dbReference type="EMBL" id="PRQ05459.1"/>
    </source>
</evidence>
<evidence type="ECO:0000313" key="5">
    <source>
        <dbReference type="Proteomes" id="UP000237968"/>
    </source>
</evidence>
<dbReference type="Pfam" id="PF04173">
    <property type="entry name" value="DoxD"/>
    <property type="match status" value="1"/>
</dbReference>
<feature type="domain" description="Thiosulphate:quinone oxidoreductase small subunit DoxA" evidence="3">
    <location>
        <begin position="198"/>
        <end position="321"/>
    </location>
</feature>
<feature type="transmembrane region" description="Helical" evidence="1">
    <location>
        <begin position="128"/>
        <end position="149"/>
    </location>
</feature>
<feature type="transmembrane region" description="Helical" evidence="1">
    <location>
        <begin position="101"/>
        <end position="122"/>
    </location>
</feature>
<dbReference type="OrthoDB" id="9790967at2"/>
<gene>
    <name evidence="4" type="ORF">ENSA5_02360</name>
</gene>
<dbReference type="RefSeq" id="WP_146155196.1">
    <property type="nucleotide sequence ID" value="NZ_PVNK01000012.1"/>
</dbReference>
<evidence type="ECO:0000259" key="3">
    <source>
        <dbReference type="Pfam" id="PF07680"/>
    </source>
</evidence>
<keyword evidence="5" id="KW-1185">Reference proteome</keyword>
<comment type="caution">
    <text evidence="4">The sequence shown here is derived from an EMBL/GenBank/DDBJ whole genome shotgun (WGS) entry which is preliminary data.</text>
</comment>
<reference evidence="4 5" key="1">
    <citation type="submission" date="2018-03" db="EMBL/GenBank/DDBJ databases">
        <title>Draft Genome Sequences of the Obligatory Marine Myxobacteria Enhygromyxa salina SWB005.</title>
        <authorList>
            <person name="Poehlein A."/>
            <person name="Moghaddam J.A."/>
            <person name="Harms H."/>
            <person name="Alanjari M."/>
            <person name="Koenig G.M."/>
            <person name="Daniel R."/>
            <person name="Schaeberle T.F."/>
        </authorList>
    </citation>
    <scope>NUCLEOTIDE SEQUENCE [LARGE SCALE GENOMIC DNA]</scope>
    <source>
        <strain evidence="4 5">SWB005</strain>
    </source>
</reference>